<evidence type="ECO:0000256" key="1">
    <source>
        <dbReference type="SAM" id="Phobius"/>
    </source>
</evidence>
<protein>
    <submittedName>
        <fullName evidence="2">Uncharacterized protein</fullName>
    </submittedName>
</protein>
<comment type="caution">
    <text evidence="2">The sequence shown here is derived from an EMBL/GenBank/DDBJ whole genome shotgun (WGS) entry which is preliminary data.</text>
</comment>
<keyword evidence="1" id="KW-1133">Transmembrane helix</keyword>
<dbReference type="AlphaFoldDB" id="A0A5B7FVF7"/>
<accession>A0A5B7FVF7</accession>
<evidence type="ECO:0000313" key="2">
    <source>
        <dbReference type="EMBL" id="MPC49526.1"/>
    </source>
</evidence>
<keyword evidence="1" id="KW-0472">Membrane</keyword>
<evidence type="ECO:0000313" key="3">
    <source>
        <dbReference type="Proteomes" id="UP000324222"/>
    </source>
</evidence>
<dbReference type="EMBL" id="VSRR010008925">
    <property type="protein sequence ID" value="MPC49526.1"/>
    <property type="molecule type" value="Genomic_DNA"/>
</dbReference>
<gene>
    <name evidence="2" type="ORF">E2C01_043329</name>
</gene>
<name>A0A5B7FVF7_PORTR</name>
<sequence length="74" mass="7428">MAGNNTENPLTHSQELVGVIKFTNGLPSPPYTTITAISTNATVTSAAATAAIIPAVALLCMAAVASSDSEGILR</sequence>
<organism evidence="2 3">
    <name type="scientific">Portunus trituberculatus</name>
    <name type="common">Swimming crab</name>
    <name type="synonym">Neptunus trituberculatus</name>
    <dbReference type="NCBI Taxonomy" id="210409"/>
    <lineage>
        <taxon>Eukaryota</taxon>
        <taxon>Metazoa</taxon>
        <taxon>Ecdysozoa</taxon>
        <taxon>Arthropoda</taxon>
        <taxon>Crustacea</taxon>
        <taxon>Multicrustacea</taxon>
        <taxon>Malacostraca</taxon>
        <taxon>Eumalacostraca</taxon>
        <taxon>Eucarida</taxon>
        <taxon>Decapoda</taxon>
        <taxon>Pleocyemata</taxon>
        <taxon>Brachyura</taxon>
        <taxon>Eubrachyura</taxon>
        <taxon>Portunoidea</taxon>
        <taxon>Portunidae</taxon>
        <taxon>Portuninae</taxon>
        <taxon>Portunus</taxon>
    </lineage>
</organism>
<keyword evidence="1" id="KW-0812">Transmembrane</keyword>
<feature type="transmembrane region" description="Helical" evidence="1">
    <location>
        <begin position="46"/>
        <end position="65"/>
    </location>
</feature>
<reference evidence="2 3" key="1">
    <citation type="submission" date="2019-05" db="EMBL/GenBank/DDBJ databases">
        <title>Another draft genome of Portunus trituberculatus and its Hox gene families provides insights of decapod evolution.</title>
        <authorList>
            <person name="Jeong J.-H."/>
            <person name="Song I."/>
            <person name="Kim S."/>
            <person name="Choi T."/>
            <person name="Kim D."/>
            <person name="Ryu S."/>
            <person name="Kim W."/>
        </authorList>
    </citation>
    <scope>NUCLEOTIDE SEQUENCE [LARGE SCALE GENOMIC DNA]</scope>
    <source>
        <tissue evidence="2">Muscle</tissue>
    </source>
</reference>
<proteinExistence type="predicted"/>
<keyword evidence="3" id="KW-1185">Reference proteome</keyword>
<dbReference type="Proteomes" id="UP000324222">
    <property type="component" value="Unassembled WGS sequence"/>
</dbReference>